<protein>
    <submittedName>
        <fullName evidence="1">Uncharacterized protein</fullName>
    </submittedName>
</protein>
<accession>A0A0B7A8M7</accession>
<gene>
    <name evidence="1" type="primary">ORF99619</name>
</gene>
<proteinExistence type="predicted"/>
<dbReference type="EMBL" id="HACG01029486">
    <property type="protein sequence ID" value="CEK76351.1"/>
    <property type="molecule type" value="Transcribed_RNA"/>
</dbReference>
<sequence length="53" mass="5888">MHPICAVPTHLCMNQPTCCMHPISVHEPCHLLGQLNNMLDLDDNTITLETTSC</sequence>
<reference evidence="1" key="1">
    <citation type="submission" date="2014-12" db="EMBL/GenBank/DDBJ databases">
        <title>Insight into the proteome of Arion vulgaris.</title>
        <authorList>
            <person name="Aradska J."/>
            <person name="Bulat T."/>
            <person name="Smidak R."/>
            <person name="Sarate P."/>
            <person name="Gangsoo J."/>
            <person name="Sialana F."/>
            <person name="Bilban M."/>
            <person name="Lubec G."/>
        </authorList>
    </citation>
    <scope>NUCLEOTIDE SEQUENCE</scope>
    <source>
        <tissue evidence="1">Skin</tissue>
    </source>
</reference>
<evidence type="ECO:0000313" key="1">
    <source>
        <dbReference type="EMBL" id="CEK76351.1"/>
    </source>
</evidence>
<dbReference type="AlphaFoldDB" id="A0A0B7A8M7"/>
<name>A0A0B7A8M7_9EUPU</name>
<organism evidence="1">
    <name type="scientific">Arion vulgaris</name>
    <dbReference type="NCBI Taxonomy" id="1028688"/>
    <lineage>
        <taxon>Eukaryota</taxon>
        <taxon>Metazoa</taxon>
        <taxon>Spiralia</taxon>
        <taxon>Lophotrochozoa</taxon>
        <taxon>Mollusca</taxon>
        <taxon>Gastropoda</taxon>
        <taxon>Heterobranchia</taxon>
        <taxon>Euthyneura</taxon>
        <taxon>Panpulmonata</taxon>
        <taxon>Eupulmonata</taxon>
        <taxon>Stylommatophora</taxon>
        <taxon>Helicina</taxon>
        <taxon>Arionoidea</taxon>
        <taxon>Arionidae</taxon>
        <taxon>Arion</taxon>
    </lineage>
</organism>